<evidence type="ECO:0000256" key="7">
    <source>
        <dbReference type="PROSITE-ProRule" id="PRU01360"/>
    </source>
</evidence>
<keyword evidence="11" id="KW-1185">Reference proteome</keyword>
<feature type="chain" id="PRO_5020226214" evidence="8">
    <location>
        <begin position="21"/>
        <end position="1050"/>
    </location>
</feature>
<keyword evidence="5 7" id="KW-0472">Membrane</keyword>
<dbReference type="EMBL" id="SODV01000001">
    <property type="protein sequence ID" value="TDW99136.1"/>
    <property type="molecule type" value="Genomic_DNA"/>
</dbReference>
<name>A0A4R8DPB4_9BACT</name>
<evidence type="ECO:0000259" key="9">
    <source>
        <dbReference type="Pfam" id="PF07715"/>
    </source>
</evidence>
<proteinExistence type="inferred from homology"/>
<dbReference type="Gene3D" id="2.170.130.10">
    <property type="entry name" value="TonB-dependent receptor, plug domain"/>
    <property type="match status" value="1"/>
</dbReference>
<keyword evidence="2 7" id="KW-0813">Transport</keyword>
<feature type="signal peptide" evidence="8">
    <location>
        <begin position="1"/>
        <end position="20"/>
    </location>
</feature>
<dbReference type="Pfam" id="PF13715">
    <property type="entry name" value="CarbopepD_reg_2"/>
    <property type="match status" value="1"/>
</dbReference>
<comment type="caution">
    <text evidence="10">The sequence shown here is derived from an EMBL/GenBank/DDBJ whole genome shotgun (WGS) entry which is preliminary data.</text>
</comment>
<dbReference type="InterPro" id="IPR023996">
    <property type="entry name" value="TonB-dep_OMP_SusC/RagA"/>
</dbReference>
<keyword evidence="6 7" id="KW-0998">Cell outer membrane</keyword>
<organism evidence="10 11">
    <name type="scientific">Dinghuibacter silviterrae</name>
    <dbReference type="NCBI Taxonomy" id="1539049"/>
    <lineage>
        <taxon>Bacteria</taxon>
        <taxon>Pseudomonadati</taxon>
        <taxon>Bacteroidota</taxon>
        <taxon>Chitinophagia</taxon>
        <taxon>Chitinophagales</taxon>
        <taxon>Chitinophagaceae</taxon>
        <taxon>Dinghuibacter</taxon>
    </lineage>
</organism>
<dbReference type="AlphaFoldDB" id="A0A4R8DPB4"/>
<feature type="domain" description="TonB-dependent receptor plug" evidence="9">
    <location>
        <begin position="114"/>
        <end position="222"/>
    </location>
</feature>
<dbReference type="InterPro" id="IPR023997">
    <property type="entry name" value="TonB-dep_OMP_SusC/RagA_CS"/>
</dbReference>
<keyword evidence="8" id="KW-0732">Signal</keyword>
<dbReference type="RefSeq" id="WP_133989600.1">
    <property type="nucleotide sequence ID" value="NZ_SODV01000001.1"/>
</dbReference>
<dbReference type="Proteomes" id="UP000294498">
    <property type="component" value="Unassembled WGS sequence"/>
</dbReference>
<dbReference type="InterPro" id="IPR008969">
    <property type="entry name" value="CarboxyPept-like_regulatory"/>
</dbReference>
<gene>
    <name evidence="10" type="ORF">EDB95_0144</name>
</gene>
<dbReference type="InterPro" id="IPR039426">
    <property type="entry name" value="TonB-dep_rcpt-like"/>
</dbReference>
<dbReference type="Gene3D" id="2.40.170.20">
    <property type="entry name" value="TonB-dependent receptor, beta-barrel domain"/>
    <property type="match status" value="1"/>
</dbReference>
<dbReference type="InterPro" id="IPR037066">
    <property type="entry name" value="Plug_dom_sf"/>
</dbReference>
<protein>
    <submittedName>
        <fullName evidence="10">TonB-linked SusC/RagA family outer membrane protein</fullName>
    </submittedName>
</protein>
<dbReference type="PROSITE" id="PS52016">
    <property type="entry name" value="TONB_DEPENDENT_REC_3"/>
    <property type="match status" value="1"/>
</dbReference>
<evidence type="ECO:0000313" key="11">
    <source>
        <dbReference type="Proteomes" id="UP000294498"/>
    </source>
</evidence>
<reference evidence="10 11" key="1">
    <citation type="submission" date="2019-03" db="EMBL/GenBank/DDBJ databases">
        <title>Genomic Encyclopedia of Type Strains, Phase IV (KMG-IV): sequencing the most valuable type-strain genomes for metagenomic binning, comparative biology and taxonomic classification.</title>
        <authorList>
            <person name="Goeker M."/>
        </authorList>
    </citation>
    <scope>NUCLEOTIDE SEQUENCE [LARGE SCALE GENOMIC DNA]</scope>
    <source>
        <strain evidence="10 11">DSM 100059</strain>
    </source>
</reference>
<accession>A0A4R8DPB4</accession>
<dbReference type="GO" id="GO:0009279">
    <property type="term" value="C:cell outer membrane"/>
    <property type="evidence" value="ECO:0007669"/>
    <property type="project" value="UniProtKB-SubCell"/>
</dbReference>
<dbReference type="SUPFAM" id="SSF56935">
    <property type="entry name" value="Porins"/>
    <property type="match status" value="1"/>
</dbReference>
<comment type="subcellular location">
    <subcellularLocation>
        <location evidence="1 7">Cell outer membrane</location>
        <topology evidence="1 7">Multi-pass membrane protein</topology>
    </subcellularLocation>
</comment>
<evidence type="ECO:0000256" key="6">
    <source>
        <dbReference type="ARBA" id="ARBA00023237"/>
    </source>
</evidence>
<evidence type="ECO:0000256" key="5">
    <source>
        <dbReference type="ARBA" id="ARBA00023136"/>
    </source>
</evidence>
<dbReference type="InterPro" id="IPR036942">
    <property type="entry name" value="Beta-barrel_TonB_sf"/>
</dbReference>
<evidence type="ECO:0000313" key="10">
    <source>
        <dbReference type="EMBL" id="TDW99136.1"/>
    </source>
</evidence>
<keyword evidence="3 7" id="KW-1134">Transmembrane beta strand</keyword>
<evidence type="ECO:0000256" key="3">
    <source>
        <dbReference type="ARBA" id="ARBA00022452"/>
    </source>
</evidence>
<dbReference type="NCBIfam" id="TIGR04056">
    <property type="entry name" value="OMP_RagA_SusC"/>
    <property type="match status" value="1"/>
</dbReference>
<evidence type="ECO:0000256" key="4">
    <source>
        <dbReference type="ARBA" id="ARBA00022692"/>
    </source>
</evidence>
<evidence type="ECO:0000256" key="1">
    <source>
        <dbReference type="ARBA" id="ARBA00004571"/>
    </source>
</evidence>
<sequence length="1050" mass="114069">MRKLITLLSVLMLYSIAALAQTKTITGKIATKDGQPIEGASIRLQGTKTGTVTNGKGEFKINAKEGTVLLISAIAFNAEKITVGSSDRYTVVLNQSISTMDEVVVTAGGLKARKKEQGYNATDVKGEELVATKPVDVAASLSGKVAGLEVSDVSGGVNPSYRLVLRGQRSLLGNNQALIVLDGSVVPNAVLGNLNPQDIENIEVLNGASAVALYGSDASNGALIVTTKKGRKGATSVGIAQTFTAQSVAFFPKLQTEFGGGGNGYGVNPDGTPVFSDLENQSYGPRFNGSTVKLGNPLEDGSQQYVKYSANNDRKKFWNTGITNQTDFNLTTGGDNSTIYLAGQYANVTGIMPGDAYNRATLRLNGTQKLVNHVSAQYSLGYTQNRYNITTQTNDIYNNLLNIPANVPILEFKDWQTNKFANPNGYENPWYQNPYFEAANNREHTRNDYLIGNVQLDWAPVSFLNFTYRLGLTTDNISDLQTVDKFTYTSYAITESGGSKSNIAGGVTQTNSYYTRLTSDLYFTAKKTIRDFSFNLVGGTSLHNNRSDYTSASVSGLNTPGLFNFSNSYNKPTASNGYYQARLVGAYGDFKIGFHNYLFLDVTGRNDWVSILNPPNNSFFYPSVGLSFMATDAIRALKDIKGLDYLKLRGSWSKVGQVNLTSDPNSTSFGAYSLMTTFAQQLGFPYNGVPGYTMTNTVVQNPLLPEITKGYEFGGDFALFNSRVSGSVTYYATHTTNQTIPATISITSGFTNFLLNSGEVSNKGLETKLDVIAFKSRNWTVDVGGNYSHYNNQVISINSALVGNLQIAAYGAAGSFAVPGYTFPVIMGTDYQRDASGHVIVNAQSGLPLVNNNIKILGSAAVKDQLGLNLNLSYKNVHFFVLFEYRGGNRIFNNGGPTYDWSGTSIRTVTFNRQRFVFPNSVYEDPNHPGTYIANKTAVIQNGNGNDGFWTDQTENMGVTSNYVTSGAFWKLRQMSISYDLPQKWASKTRVLKGATIALQGRNLFEWLPKSNIYTDPEFSDAGSASNGIGVTNLENPPVRYYGGSISLTF</sequence>
<dbReference type="SUPFAM" id="SSF49464">
    <property type="entry name" value="Carboxypeptidase regulatory domain-like"/>
    <property type="match status" value="1"/>
</dbReference>
<dbReference type="NCBIfam" id="TIGR04057">
    <property type="entry name" value="SusC_RagA_signa"/>
    <property type="match status" value="1"/>
</dbReference>
<evidence type="ECO:0000256" key="2">
    <source>
        <dbReference type="ARBA" id="ARBA00022448"/>
    </source>
</evidence>
<keyword evidence="4 7" id="KW-0812">Transmembrane</keyword>
<evidence type="ECO:0000256" key="8">
    <source>
        <dbReference type="SAM" id="SignalP"/>
    </source>
</evidence>
<dbReference type="Gene3D" id="2.60.40.1120">
    <property type="entry name" value="Carboxypeptidase-like, regulatory domain"/>
    <property type="match status" value="1"/>
</dbReference>
<dbReference type="Pfam" id="PF07715">
    <property type="entry name" value="Plug"/>
    <property type="match status" value="1"/>
</dbReference>
<comment type="similarity">
    <text evidence="7">Belongs to the TonB-dependent receptor family.</text>
</comment>
<dbReference type="InterPro" id="IPR012910">
    <property type="entry name" value="Plug_dom"/>
</dbReference>
<dbReference type="OrthoDB" id="609136at2"/>